<dbReference type="Pfam" id="PF00990">
    <property type="entry name" value="GGDEF"/>
    <property type="match status" value="1"/>
</dbReference>
<dbReference type="PROSITE" id="PS50112">
    <property type="entry name" value="PAS"/>
    <property type="match status" value="2"/>
</dbReference>
<dbReference type="Proteomes" id="UP000002171">
    <property type="component" value="Unassembled WGS sequence"/>
</dbReference>
<comment type="caution">
    <text evidence="6">The sequence shown here is derived from an EMBL/GenBank/DDBJ whole genome shotgun (WGS) entry which is preliminary data.</text>
</comment>
<dbReference type="FunFam" id="3.30.70.270:FF:000001">
    <property type="entry name" value="Diguanylate cyclase domain protein"/>
    <property type="match status" value="1"/>
</dbReference>
<dbReference type="InterPro" id="IPR001610">
    <property type="entry name" value="PAC"/>
</dbReference>
<dbReference type="SMART" id="SM00086">
    <property type="entry name" value="PAC"/>
    <property type="match status" value="2"/>
</dbReference>
<dbReference type="CDD" id="cd01949">
    <property type="entry name" value="GGDEF"/>
    <property type="match status" value="1"/>
</dbReference>
<dbReference type="CDD" id="cd00130">
    <property type="entry name" value="PAS"/>
    <property type="match status" value="2"/>
</dbReference>
<sequence length="438" mass="49384">MFKSPEVLYRAIFDSARFSVIATRLDGVIYYCNQYALELLGYSAEEIVDKETPELIHDLSEVSAMGEKLSLELGMPVAGFEAFVAKARLGQADENQWTYVSKTGERIPVLLSVTEINDDSGYPCGFLGIAKDLREVEHLKLINEESEERFRRLADAAFEAIAISRAGEIIDCNDQCLMLMDTTREEMIGRNMMDYIIPEDRGLVAQRIKDDYQQVYKITLIRDDCTTIPVEISGRVALWDHQEVRISAIRDIKDRSELERELQQKRGELKEKNRQLKHMAMHDELTGIANRRSAKLYLDELLSPTNPLISILMIDVDHFKNINDTWGHSEGDQVLQGLVAELNTYLRAADMLARWGGEEFICILPDTGVSAAESVAEKLRSVVEKSLLGKATVTISIGVASTEFGQMQIDQLLRCADHALYAAKSDGRNRVVMDPGWI</sequence>
<dbReference type="RefSeq" id="WP_007021251.1">
    <property type="nucleotide sequence ID" value="NZ_CH724125.1"/>
</dbReference>
<dbReference type="EMBL" id="AAOW01000008">
    <property type="protein sequence ID" value="EAR61457.1"/>
    <property type="molecule type" value="Genomic_DNA"/>
</dbReference>
<feature type="domain" description="PAS" evidence="4">
    <location>
        <begin position="5"/>
        <end position="57"/>
    </location>
</feature>
<dbReference type="InterPro" id="IPR043128">
    <property type="entry name" value="Rev_trsase/Diguanyl_cyclase"/>
</dbReference>
<proteinExistence type="predicted"/>
<dbReference type="PANTHER" id="PTHR45138">
    <property type="entry name" value="REGULATORY COMPONENTS OF SENSORY TRANSDUCTION SYSTEM"/>
    <property type="match status" value="1"/>
</dbReference>
<feature type="domain" description="PAS" evidence="4">
    <location>
        <begin position="146"/>
        <end position="215"/>
    </location>
</feature>
<dbReference type="Gene3D" id="3.30.450.20">
    <property type="entry name" value="PAS domain"/>
    <property type="match status" value="2"/>
</dbReference>
<evidence type="ECO:0000256" key="2">
    <source>
        <dbReference type="ARBA" id="ARBA00012528"/>
    </source>
</evidence>
<dbReference type="SMART" id="SM00267">
    <property type="entry name" value="GGDEF"/>
    <property type="match status" value="1"/>
</dbReference>
<feature type="domain" description="GGDEF" evidence="5">
    <location>
        <begin position="307"/>
        <end position="436"/>
    </location>
</feature>
<accession>A0A7U8C4N7</accession>
<dbReference type="InterPro" id="IPR000014">
    <property type="entry name" value="PAS"/>
</dbReference>
<evidence type="ECO:0000256" key="3">
    <source>
        <dbReference type="ARBA" id="ARBA00034247"/>
    </source>
</evidence>
<keyword evidence="7" id="KW-1185">Reference proteome</keyword>
<organism evidence="6 7">
    <name type="scientific">Neptuniibacter caesariensis</name>
    <dbReference type="NCBI Taxonomy" id="207954"/>
    <lineage>
        <taxon>Bacteria</taxon>
        <taxon>Pseudomonadati</taxon>
        <taxon>Pseudomonadota</taxon>
        <taxon>Gammaproteobacteria</taxon>
        <taxon>Oceanospirillales</taxon>
        <taxon>Oceanospirillaceae</taxon>
        <taxon>Neptuniibacter</taxon>
    </lineage>
</organism>
<dbReference type="InterPro" id="IPR035965">
    <property type="entry name" value="PAS-like_dom_sf"/>
</dbReference>
<dbReference type="InterPro" id="IPR029787">
    <property type="entry name" value="Nucleotide_cyclase"/>
</dbReference>
<dbReference type="InterPro" id="IPR000160">
    <property type="entry name" value="GGDEF_dom"/>
</dbReference>
<dbReference type="GO" id="GO:1902201">
    <property type="term" value="P:negative regulation of bacterial-type flagellum-dependent cell motility"/>
    <property type="evidence" value="ECO:0007669"/>
    <property type="project" value="TreeGrafter"/>
</dbReference>
<dbReference type="SUPFAM" id="SSF55785">
    <property type="entry name" value="PYP-like sensor domain (PAS domain)"/>
    <property type="match status" value="2"/>
</dbReference>
<protein>
    <recommendedName>
        <fullName evidence="2">diguanylate cyclase</fullName>
        <ecNumber evidence="2">2.7.7.65</ecNumber>
    </recommendedName>
</protein>
<dbReference type="Gene3D" id="3.30.70.270">
    <property type="match status" value="1"/>
</dbReference>
<dbReference type="AlphaFoldDB" id="A0A7U8C4N7"/>
<dbReference type="InterPro" id="IPR050469">
    <property type="entry name" value="Diguanylate_Cyclase"/>
</dbReference>
<evidence type="ECO:0000313" key="6">
    <source>
        <dbReference type="EMBL" id="EAR61457.1"/>
    </source>
</evidence>
<dbReference type="GO" id="GO:0043709">
    <property type="term" value="P:cell adhesion involved in single-species biofilm formation"/>
    <property type="evidence" value="ECO:0007669"/>
    <property type="project" value="TreeGrafter"/>
</dbReference>
<dbReference type="SUPFAM" id="SSF55073">
    <property type="entry name" value="Nucleotide cyclase"/>
    <property type="match status" value="1"/>
</dbReference>
<reference evidence="6 7" key="1">
    <citation type="submission" date="2006-02" db="EMBL/GenBank/DDBJ databases">
        <authorList>
            <person name="Pinhassi J."/>
            <person name="Pedros-Alio C."/>
            <person name="Ferriera S."/>
            <person name="Johnson J."/>
            <person name="Kravitz S."/>
            <person name="Halpern A."/>
            <person name="Remington K."/>
            <person name="Beeson K."/>
            <person name="Tran B."/>
            <person name="Rogers Y.-H."/>
            <person name="Friedman R."/>
            <person name="Venter J.C."/>
        </authorList>
    </citation>
    <scope>NUCLEOTIDE SEQUENCE [LARGE SCALE GENOMIC DNA]</scope>
    <source>
        <strain evidence="6 7">MED92</strain>
    </source>
</reference>
<comment type="catalytic activity">
    <reaction evidence="3">
        <text>2 GTP = 3',3'-c-di-GMP + 2 diphosphate</text>
        <dbReference type="Rhea" id="RHEA:24898"/>
        <dbReference type="ChEBI" id="CHEBI:33019"/>
        <dbReference type="ChEBI" id="CHEBI:37565"/>
        <dbReference type="ChEBI" id="CHEBI:58805"/>
        <dbReference type="EC" id="2.7.7.65"/>
    </reaction>
</comment>
<dbReference type="OrthoDB" id="73375at2"/>
<dbReference type="SMART" id="SM00091">
    <property type="entry name" value="PAS"/>
    <property type="match status" value="2"/>
</dbReference>
<dbReference type="EC" id="2.7.7.65" evidence="2"/>
<name>A0A7U8C4N7_NEPCE</name>
<evidence type="ECO:0000256" key="1">
    <source>
        <dbReference type="ARBA" id="ARBA00001946"/>
    </source>
</evidence>
<dbReference type="PANTHER" id="PTHR45138:SF9">
    <property type="entry name" value="DIGUANYLATE CYCLASE DGCM-RELATED"/>
    <property type="match status" value="1"/>
</dbReference>
<evidence type="ECO:0000313" key="7">
    <source>
        <dbReference type="Proteomes" id="UP000002171"/>
    </source>
</evidence>
<comment type="cofactor">
    <cofactor evidence="1">
        <name>Mg(2+)</name>
        <dbReference type="ChEBI" id="CHEBI:18420"/>
    </cofactor>
</comment>
<evidence type="ECO:0000259" key="5">
    <source>
        <dbReference type="PROSITE" id="PS50887"/>
    </source>
</evidence>
<gene>
    <name evidence="6" type="ORF">MED92_18163</name>
</gene>
<dbReference type="Pfam" id="PF13426">
    <property type="entry name" value="PAS_9"/>
    <property type="match status" value="2"/>
</dbReference>
<evidence type="ECO:0000259" key="4">
    <source>
        <dbReference type="PROSITE" id="PS50112"/>
    </source>
</evidence>
<dbReference type="NCBIfam" id="TIGR00229">
    <property type="entry name" value="sensory_box"/>
    <property type="match status" value="2"/>
</dbReference>
<dbReference type="NCBIfam" id="TIGR00254">
    <property type="entry name" value="GGDEF"/>
    <property type="match status" value="1"/>
</dbReference>
<dbReference type="GO" id="GO:0005886">
    <property type="term" value="C:plasma membrane"/>
    <property type="evidence" value="ECO:0007669"/>
    <property type="project" value="TreeGrafter"/>
</dbReference>
<dbReference type="GO" id="GO:0052621">
    <property type="term" value="F:diguanylate cyclase activity"/>
    <property type="evidence" value="ECO:0007669"/>
    <property type="project" value="UniProtKB-EC"/>
</dbReference>
<dbReference type="PROSITE" id="PS50887">
    <property type="entry name" value="GGDEF"/>
    <property type="match status" value="1"/>
</dbReference>